<sequence length="264" mass="30407">MADSVKLYTLGVGDAFTTRHFNTHVLMDIDGREVFLDCPPYLPKMLATNNREGTRQVEHTQYREIFITHMHADHVNGLEELAYLQYYVTENPIKLYAPQWLLSDIWSSLRPSLEESARGDGGLANFDWFFDAQPIEPGMDLGGFTVDFTETRHHPRCLQYKFDFGGVKFGYAPDAGVDKQKWAWFDDCDLVMHDAWFGPTDALGADIRNLHSPIEDLLSMPQDFQEKTLMVHYADGAYDDDPDQPSEDIGHYRLARQFHTYDLK</sequence>
<dbReference type="SUPFAM" id="SSF56281">
    <property type="entry name" value="Metallo-hydrolase/oxidoreductase"/>
    <property type="match status" value="1"/>
</dbReference>
<dbReference type="InterPro" id="IPR036866">
    <property type="entry name" value="RibonucZ/Hydroxyglut_hydro"/>
</dbReference>
<keyword evidence="2" id="KW-1185">Reference proteome</keyword>
<dbReference type="Gene3D" id="3.60.15.10">
    <property type="entry name" value="Ribonuclease Z/Hydroxyacylglutathione hydrolase-like"/>
    <property type="match status" value="1"/>
</dbReference>
<organism evidence="1 2">
    <name type="scientific">Nocardioides exalbidus</name>
    <dbReference type="NCBI Taxonomy" id="402596"/>
    <lineage>
        <taxon>Bacteria</taxon>
        <taxon>Bacillati</taxon>
        <taxon>Actinomycetota</taxon>
        <taxon>Actinomycetes</taxon>
        <taxon>Propionibacteriales</taxon>
        <taxon>Nocardioidaceae</taxon>
        <taxon>Nocardioides</taxon>
    </lineage>
</organism>
<dbReference type="Proteomes" id="UP000198742">
    <property type="component" value="Unassembled WGS sequence"/>
</dbReference>
<dbReference type="GO" id="GO:0046872">
    <property type="term" value="F:metal ion binding"/>
    <property type="evidence" value="ECO:0007669"/>
    <property type="project" value="UniProtKB-KW"/>
</dbReference>
<dbReference type="GO" id="GO:0016787">
    <property type="term" value="F:hydrolase activity"/>
    <property type="evidence" value="ECO:0007669"/>
    <property type="project" value="UniProtKB-KW"/>
</dbReference>
<dbReference type="AlphaFoldDB" id="A0A1H4U4F9"/>
<evidence type="ECO:0000313" key="1">
    <source>
        <dbReference type="EMBL" id="SEC63625.1"/>
    </source>
</evidence>
<dbReference type="EMBL" id="FNRT01000002">
    <property type="protein sequence ID" value="SEC63625.1"/>
    <property type="molecule type" value="Genomic_DNA"/>
</dbReference>
<dbReference type="Pfam" id="PF23023">
    <property type="entry name" value="Anti-Pycsar_Apyc1"/>
    <property type="match status" value="1"/>
</dbReference>
<accession>A0A1H4U4F9</accession>
<gene>
    <name evidence="1" type="ORF">SAMN04489844_2676</name>
</gene>
<dbReference type="OrthoDB" id="4137979at2"/>
<evidence type="ECO:0000313" key="2">
    <source>
        <dbReference type="Proteomes" id="UP000198742"/>
    </source>
</evidence>
<name>A0A1H4U4F9_9ACTN</name>
<dbReference type="STRING" id="402596.SAMN04489844_2676"/>
<proteinExistence type="predicted"/>
<protein>
    <submittedName>
        <fullName evidence="1">Ribonuclease BN, tRNA processing enzyme</fullName>
    </submittedName>
</protein>
<dbReference type="RefSeq" id="WP_090969540.1">
    <property type="nucleotide sequence ID" value="NZ_FNRT01000002.1"/>
</dbReference>
<reference evidence="2" key="1">
    <citation type="submission" date="2016-10" db="EMBL/GenBank/DDBJ databases">
        <authorList>
            <person name="Varghese N."/>
            <person name="Submissions S."/>
        </authorList>
    </citation>
    <scope>NUCLEOTIDE SEQUENCE [LARGE SCALE GENOMIC DNA]</scope>
    <source>
        <strain evidence="2">DSM 22017</strain>
    </source>
</reference>